<reference evidence="1" key="1">
    <citation type="submission" date="2021-07" db="EMBL/GenBank/DDBJ databases">
        <title>Complete Genome Sequences of Mycobacterium farcinogenes Isolated from Clinical Specimens from Patients in Thailand.</title>
        <authorList>
            <person name="Sodsai P."/>
        </authorList>
    </citation>
    <scope>NUCLEOTIDE SEQUENCE</scope>
    <source>
        <strain evidence="1">BKK/CU-MFGFA-001</strain>
    </source>
</reference>
<evidence type="ECO:0000313" key="1">
    <source>
        <dbReference type="EMBL" id="QZH69513.1"/>
    </source>
</evidence>
<organism evidence="1 2">
    <name type="scientific">Mycolicibacterium farcinogenes</name>
    <name type="common">Mycobacterium farcinogenes</name>
    <dbReference type="NCBI Taxonomy" id="1802"/>
    <lineage>
        <taxon>Bacteria</taxon>
        <taxon>Bacillati</taxon>
        <taxon>Actinomycetota</taxon>
        <taxon>Actinomycetes</taxon>
        <taxon>Mycobacteriales</taxon>
        <taxon>Mycobacteriaceae</taxon>
        <taxon>Mycolicibacterium</taxon>
    </lineage>
</organism>
<proteinExistence type="predicted"/>
<sequence length="519" mass="54564">MTETAKAPEASAPPDSSAQTDTDTSAAVVEMPPWWRGAIFVGERQTDVVFPAAVPIRAAMQALIKLLNKDGATRQGYIPMPETTAYELQQVNGITLDASRSLLELGVADGVPLVLKPGVAKETFKPVTEDRSASLAKQVKDETSEIEPEQALVYGGVGIGILVAAASALLMRTHLLEPTWWPAWVICIVLAAAMLTAGWGIGRHGRHGDLSDTLILGALIPAATAAAAGVPGPLGAAHAWLAWLLVTAILVVLRVATDRWWWLSTFALALGVSLGVGVGVRWLFGVSGPIIAACLMWVVLPLVLAAPGLANRLVGLRPPNLELPTGAGVWERNPDEPDETVSPVVPATPNDQPYPDVVSPEDLRRRNRHSITAHRAIIAALMVQLVASTWGAIHAGSPRLWMIEVVAGLGLVSLLGRAWITRDSKVVAALIGGILLAGVVVVAKLAVSDAQTVPATVTALGWLAAALVGIGVLTALVGLPGDLSPPTRRALQYVYLLAMSLGFPFLLWGIGLLTAVRSR</sequence>
<dbReference type="EMBL" id="CP081675">
    <property type="protein sequence ID" value="QZH69513.1"/>
    <property type="molecule type" value="Genomic_DNA"/>
</dbReference>
<name>A0ACD1FR04_MYCFR</name>
<protein>
    <submittedName>
        <fullName evidence="1">Type VII secretion integral membrane protein EccD</fullName>
    </submittedName>
</protein>
<gene>
    <name evidence="1" type="primary">eccD</name>
    <name evidence="1" type="ORF">K6L26_31305</name>
</gene>
<dbReference type="Proteomes" id="UP000825598">
    <property type="component" value="Plasmid unnamed2"/>
</dbReference>
<geneLocation type="plasmid" evidence="1 2">
    <name>unnamed2</name>
</geneLocation>
<evidence type="ECO:0000313" key="2">
    <source>
        <dbReference type="Proteomes" id="UP000825598"/>
    </source>
</evidence>
<accession>A0ACD1FR04</accession>
<keyword evidence="2" id="KW-1185">Reference proteome</keyword>
<keyword evidence="1" id="KW-0614">Plasmid</keyword>